<evidence type="ECO:0000256" key="1">
    <source>
        <dbReference type="SAM" id="Phobius"/>
    </source>
</evidence>
<sequence>MNSCFNLITSRIFLILSVYVFGSIHVIFYEIIHQPLEFPGFCAFLVLLYQKLGYLLDYFFYGKPQSVCLCNNKFFHGYC</sequence>
<proteinExistence type="predicted"/>
<feature type="transmembrane region" description="Helical" evidence="1">
    <location>
        <begin position="12"/>
        <end position="32"/>
    </location>
</feature>
<evidence type="ECO:0000313" key="3">
    <source>
        <dbReference type="Proteomes" id="UP000256304"/>
    </source>
</evidence>
<comment type="caution">
    <text evidence="2">The sequence shown here is derived from an EMBL/GenBank/DDBJ whole genome shotgun (WGS) entry which is preliminary data.</text>
</comment>
<dbReference type="EMBL" id="QTTN01000004">
    <property type="protein sequence ID" value="REE91577.1"/>
    <property type="molecule type" value="Genomic_DNA"/>
</dbReference>
<keyword evidence="1" id="KW-0472">Membrane</keyword>
<accession>A0A3D9SCF5</accession>
<organism evidence="2 3">
    <name type="scientific">Paenibacillus taihuensis</name>
    <dbReference type="NCBI Taxonomy" id="1156355"/>
    <lineage>
        <taxon>Bacteria</taxon>
        <taxon>Bacillati</taxon>
        <taxon>Bacillota</taxon>
        <taxon>Bacilli</taxon>
        <taxon>Bacillales</taxon>
        <taxon>Paenibacillaceae</taxon>
        <taxon>Paenibacillus</taxon>
    </lineage>
</organism>
<keyword evidence="1" id="KW-1133">Transmembrane helix</keyword>
<evidence type="ECO:0000313" key="2">
    <source>
        <dbReference type="EMBL" id="REE91577.1"/>
    </source>
</evidence>
<gene>
    <name evidence="2" type="ORF">A8990_10485</name>
</gene>
<dbReference type="Proteomes" id="UP000256304">
    <property type="component" value="Unassembled WGS sequence"/>
</dbReference>
<protein>
    <submittedName>
        <fullName evidence="2">Uncharacterized protein</fullName>
    </submittedName>
</protein>
<name>A0A3D9SCF5_9BACL</name>
<keyword evidence="1" id="KW-0812">Transmembrane</keyword>
<keyword evidence="3" id="KW-1185">Reference proteome</keyword>
<feature type="transmembrane region" description="Helical" evidence="1">
    <location>
        <begin position="38"/>
        <end position="56"/>
    </location>
</feature>
<reference evidence="2 3" key="1">
    <citation type="submission" date="2018-08" db="EMBL/GenBank/DDBJ databases">
        <title>Genomic Encyclopedia of Type Strains, Phase III (KMG-III): the genomes of soil and plant-associated and newly described type strains.</title>
        <authorList>
            <person name="Whitman W."/>
        </authorList>
    </citation>
    <scope>NUCLEOTIDE SEQUENCE [LARGE SCALE GENOMIC DNA]</scope>
    <source>
        <strain evidence="2 3">CGMCC 1.10966</strain>
    </source>
</reference>
<dbReference type="AlphaFoldDB" id="A0A3D9SCF5"/>